<evidence type="ECO:0000313" key="1">
    <source>
        <dbReference type="EMBL" id="STT47685.1"/>
    </source>
</evidence>
<sequence length="76" mass="9337">MLLETYQRRLHYNDNDEGQDVGLELAKRARLEKYMQREVIIAQRQELFRLRRAHNISDITFYEVLREIDLKEESLR</sequence>
<protein>
    <submittedName>
        <fullName evidence="1">Na+/H+ antiporter</fullName>
    </submittedName>
</protein>
<accession>A0A377W1C4</accession>
<proteinExistence type="predicted"/>
<reference evidence="1 2" key="1">
    <citation type="submission" date="2018-06" db="EMBL/GenBank/DDBJ databases">
        <authorList>
            <consortium name="Pathogen Informatics"/>
            <person name="Doyle S."/>
        </authorList>
    </citation>
    <scope>NUCLEOTIDE SEQUENCE [LARGE SCALE GENOMIC DNA]</scope>
    <source>
        <strain evidence="1 2">NCTC9637</strain>
    </source>
</reference>
<dbReference type="AlphaFoldDB" id="A0A377W1C4"/>
<dbReference type="Proteomes" id="UP000255099">
    <property type="component" value="Unassembled WGS sequence"/>
</dbReference>
<name>A0A377W1C4_KLEPN</name>
<evidence type="ECO:0000313" key="2">
    <source>
        <dbReference type="Proteomes" id="UP000255099"/>
    </source>
</evidence>
<organism evidence="1 2">
    <name type="scientific">Klebsiella pneumoniae</name>
    <dbReference type="NCBI Taxonomy" id="573"/>
    <lineage>
        <taxon>Bacteria</taxon>
        <taxon>Pseudomonadati</taxon>
        <taxon>Pseudomonadota</taxon>
        <taxon>Gammaproteobacteria</taxon>
        <taxon>Enterobacterales</taxon>
        <taxon>Enterobacteriaceae</taxon>
        <taxon>Klebsiella/Raoultella group</taxon>
        <taxon>Klebsiella</taxon>
        <taxon>Klebsiella pneumoniae complex</taxon>
    </lineage>
</organism>
<dbReference type="EMBL" id="UGLB01000003">
    <property type="protein sequence ID" value="STT47685.1"/>
    <property type="molecule type" value="Genomic_DNA"/>
</dbReference>
<gene>
    <name evidence="1" type="ORF">NCTC9637_02608</name>
</gene>